<feature type="transmembrane region" description="Helical" evidence="7">
    <location>
        <begin position="239"/>
        <end position="258"/>
    </location>
</feature>
<dbReference type="NCBIfam" id="TIGR00797">
    <property type="entry name" value="matE"/>
    <property type="match status" value="1"/>
</dbReference>
<keyword evidence="6 7" id="KW-0472">Membrane</keyword>
<evidence type="ECO:0000256" key="4">
    <source>
        <dbReference type="ARBA" id="ARBA00022692"/>
    </source>
</evidence>
<evidence type="ECO:0000256" key="5">
    <source>
        <dbReference type="ARBA" id="ARBA00022989"/>
    </source>
</evidence>
<dbReference type="OrthoDB" id="9806302at2"/>
<feature type="transmembrane region" description="Helical" evidence="7">
    <location>
        <begin position="194"/>
        <end position="218"/>
    </location>
</feature>
<feature type="transmembrane region" description="Helical" evidence="7">
    <location>
        <begin position="53"/>
        <end position="78"/>
    </location>
</feature>
<protein>
    <submittedName>
        <fullName evidence="8">MATE family efflux transporter</fullName>
    </submittedName>
</protein>
<dbReference type="PANTHER" id="PTHR43549">
    <property type="entry name" value="MULTIDRUG RESISTANCE PROTEIN YPNP-RELATED"/>
    <property type="match status" value="1"/>
</dbReference>
<dbReference type="RefSeq" id="WP_101518449.1">
    <property type="nucleotide sequence ID" value="NZ_PKUS01000021.1"/>
</dbReference>
<accession>A0A2N5X0G1</accession>
<keyword evidence="3" id="KW-1003">Cell membrane</keyword>
<keyword evidence="9" id="KW-1185">Reference proteome</keyword>
<dbReference type="EMBL" id="PKUS01000021">
    <property type="protein sequence ID" value="PLW67974.1"/>
    <property type="molecule type" value="Genomic_DNA"/>
</dbReference>
<feature type="transmembrane region" description="Helical" evidence="7">
    <location>
        <begin position="278"/>
        <end position="297"/>
    </location>
</feature>
<dbReference type="GO" id="GO:0042910">
    <property type="term" value="F:xenobiotic transmembrane transporter activity"/>
    <property type="evidence" value="ECO:0007669"/>
    <property type="project" value="InterPro"/>
</dbReference>
<dbReference type="InterPro" id="IPR052031">
    <property type="entry name" value="Membrane_Transporter-Flippase"/>
</dbReference>
<dbReference type="AlphaFoldDB" id="A0A2N5X0G1"/>
<dbReference type="PIRSF" id="PIRSF006603">
    <property type="entry name" value="DinF"/>
    <property type="match status" value="1"/>
</dbReference>
<feature type="transmembrane region" description="Helical" evidence="7">
    <location>
        <begin position="12"/>
        <end position="33"/>
    </location>
</feature>
<dbReference type="GO" id="GO:0005886">
    <property type="term" value="C:plasma membrane"/>
    <property type="evidence" value="ECO:0007669"/>
    <property type="project" value="UniProtKB-SubCell"/>
</dbReference>
<feature type="transmembrane region" description="Helical" evidence="7">
    <location>
        <begin position="98"/>
        <end position="116"/>
    </location>
</feature>
<name>A0A2N5X0G1_9GAMM</name>
<proteinExistence type="predicted"/>
<comment type="caution">
    <text evidence="8">The sequence shown here is derived from an EMBL/GenBank/DDBJ whole genome shotgun (WGS) entry which is preliminary data.</text>
</comment>
<feature type="transmembrane region" description="Helical" evidence="7">
    <location>
        <begin position="411"/>
        <end position="433"/>
    </location>
</feature>
<evidence type="ECO:0000256" key="3">
    <source>
        <dbReference type="ARBA" id="ARBA00022475"/>
    </source>
</evidence>
<dbReference type="GO" id="GO:0015297">
    <property type="term" value="F:antiporter activity"/>
    <property type="evidence" value="ECO:0007669"/>
    <property type="project" value="InterPro"/>
</dbReference>
<evidence type="ECO:0000256" key="1">
    <source>
        <dbReference type="ARBA" id="ARBA00004429"/>
    </source>
</evidence>
<keyword evidence="4 7" id="KW-0812">Transmembrane</keyword>
<feature type="transmembrane region" description="Helical" evidence="7">
    <location>
        <begin position="351"/>
        <end position="372"/>
    </location>
</feature>
<feature type="transmembrane region" description="Helical" evidence="7">
    <location>
        <begin position="318"/>
        <end position="339"/>
    </location>
</feature>
<comment type="subcellular location">
    <subcellularLocation>
        <location evidence="1">Cell inner membrane</location>
        <topology evidence="1">Multi-pass membrane protein</topology>
    </subcellularLocation>
</comment>
<evidence type="ECO:0000256" key="2">
    <source>
        <dbReference type="ARBA" id="ARBA00022448"/>
    </source>
</evidence>
<evidence type="ECO:0000256" key="6">
    <source>
        <dbReference type="ARBA" id="ARBA00023136"/>
    </source>
</evidence>
<organism evidence="8 9">
    <name type="scientific">Pseudohalioglobus lutimaris</name>
    <dbReference type="NCBI Taxonomy" id="1737061"/>
    <lineage>
        <taxon>Bacteria</taxon>
        <taxon>Pseudomonadati</taxon>
        <taxon>Pseudomonadota</taxon>
        <taxon>Gammaproteobacteria</taxon>
        <taxon>Cellvibrionales</taxon>
        <taxon>Halieaceae</taxon>
        <taxon>Pseudohalioglobus</taxon>
    </lineage>
</organism>
<reference evidence="8 9" key="1">
    <citation type="submission" date="2018-01" db="EMBL/GenBank/DDBJ databases">
        <title>The draft genome sequence of Halioglobus lutimaris HF004.</title>
        <authorList>
            <person name="Du Z.-J."/>
            <person name="Shi M.-J."/>
        </authorList>
    </citation>
    <scope>NUCLEOTIDE SEQUENCE [LARGE SCALE GENOMIC DNA]</scope>
    <source>
        <strain evidence="8 9">HF004</strain>
    </source>
</reference>
<dbReference type="Proteomes" id="UP000235005">
    <property type="component" value="Unassembled WGS sequence"/>
</dbReference>
<keyword evidence="2" id="KW-0813">Transport</keyword>
<dbReference type="InterPro" id="IPR048279">
    <property type="entry name" value="MdtK-like"/>
</dbReference>
<gene>
    <name evidence="8" type="ORF">C0039_14460</name>
</gene>
<evidence type="ECO:0000256" key="7">
    <source>
        <dbReference type="SAM" id="Phobius"/>
    </source>
</evidence>
<dbReference type="InterPro" id="IPR002528">
    <property type="entry name" value="MATE_fam"/>
</dbReference>
<dbReference type="PANTHER" id="PTHR43549:SF2">
    <property type="entry name" value="MULTIDRUG RESISTANCE PROTEIN NORM-RELATED"/>
    <property type="match status" value="1"/>
</dbReference>
<evidence type="ECO:0000313" key="8">
    <source>
        <dbReference type="EMBL" id="PLW67974.1"/>
    </source>
</evidence>
<feature type="transmembrane region" description="Helical" evidence="7">
    <location>
        <begin position="136"/>
        <end position="155"/>
    </location>
</feature>
<feature type="transmembrane region" description="Helical" evidence="7">
    <location>
        <begin position="384"/>
        <end position="405"/>
    </location>
</feature>
<evidence type="ECO:0000313" key="9">
    <source>
        <dbReference type="Proteomes" id="UP000235005"/>
    </source>
</evidence>
<sequence>MSSQAVFTQGSTMRHVLAMTAASATGLLTMFGVDMVDMYFLTLLGEQELAAAVGFAGTLIFFLVAVSIGLQIALGALVARSEGARRRDLASRYCSSGLLFSFLASLAISLLGWLYLTELLQLLGASGLTLDYSIRYAGILLPNMPVLVLGMSVAAGVRALGDARRSMWATVAGSLVNAVLDPIFIFTLDWGLEGAAWASVVARMVVLGVAWHAIFYVHRLPRRISLQEFISDLRPLMRLATPAILTNLATPLGGSFVLRTMSQFGDGAVAGAAIMGRITPVAFCAIFALSSAVGPIIGQNAGAGRYDRVRSTLRDAMIFNAVYVLLVWLLLWTLGDAIVQAFSASTDAAELIRFYCDFLVGAFVFNGALFVANASFNNLHHPHWATGFNFGRALLGTIPAVYFGAKWYGATGILAGEALGALVFGFLAVFAAFRLTDRLEREHVALPETASPEGLVTERQPPL</sequence>
<dbReference type="Pfam" id="PF01554">
    <property type="entry name" value="MatE"/>
    <property type="match status" value="2"/>
</dbReference>
<keyword evidence="5 7" id="KW-1133">Transmembrane helix</keyword>
<feature type="transmembrane region" description="Helical" evidence="7">
    <location>
        <begin position="167"/>
        <end position="188"/>
    </location>
</feature>